<dbReference type="EMBL" id="JALGBH010000001">
    <property type="protein sequence ID" value="MCJ0742224.1"/>
    <property type="molecule type" value="Genomic_DNA"/>
</dbReference>
<gene>
    <name evidence="10" type="ORF">MMF97_05830</name>
</gene>
<accession>A0ABS9ZV97</accession>
<keyword evidence="3" id="KW-0808">Transferase</keyword>
<evidence type="ECO:0000256" key="3">
    <source>
        <dbReference type="ARBA" id="ARBA00022679"/>
    </source>
</evidence>
<feature type="coiled-coil region" evidence="7">
    <location>
        <begin position="321"/>
        <end position="383"/>
    </location>
</feature>
<dbReference type="SUPFAM" id="SSF55874">
    <property type="entry name" value="ATPase domain of HSP90 chaperone/DNA topoisomerase II/histidine kinase"/>
    <property type="match status" value="1"/>
</dbReference>
<evidence type="ECO:0000256" key="2">
    <source>
        <dbReference type="ARBA" id="ARBA00012438"/>
    </source>
</evidence>
<evidence type="ECO:0000256" key="4">
    <source>
        <dbReference type="ARBA" id="ARBA00022777"/>
    </source>
</evidence>
<dbReference type="InterPro" id="IPR050482">
    <property type="entry name" value="Sensor_HK_TwoCompSys"/>
</dbReference>
<feature type="transmembrane region" description="Helical" evidence="8">
    <location>
        <begin position="343"/>
        <end position="362"/>
    </location>
</feature>
<dbReference type="RefSeq" id="WP_243360506.1">
    <property type="nucleotide sequence ID" value="NZ_JALGBH010000001.1"/>
</dbReference>
<dbReference type="Proteomes" id="UP001165460">
    <property type="component" value="Unassembled WGS sequence"/>
</dbReference>
<keyword evidence="5" id="KW-0902">Two-component regulatory system</keyword>
<keyword evidence="4" id="KW-0418">Kinase</keyword>
<dbReference type="Pfam" id="PF13374">
    <property type="entry name" value="TPR_10"/>
    <property type="match status" value="1"/>
</dbReference>
<dbReference type="InterPro" id="IPR011990">
    <property type="entry name" value="TPR-like_helical_dom_sf"/>
</dbReference>
<dbReference type="PROSITE" id="PS51257">
    <property type="entry name" value="PROKAR_LIPOPROTEIN"/>
    <property type="match status" value="1"/>
</dbReference>
<feature type="repeat" description="TPR" evidence="6">
    <location>
        <begin position="154"/>
        <end position="187"/>
    </location>
</feature>
<dbReference type="PANTHER" id="PTHR24421">
    <property type="entry name" value="NITRATE/NITRITE SENSOR PROTEIN NARX-RELATED"/>
    <property type="match status" value="1"/>
</dbReference>
<evidence type="ECO:0000256" key="6">
    <source>
        <dbReference type="PROSITE-ProRule" id="PRU00339"/>
    </source>
</evidence>
<feature type="domain" description="Histidine kinase/HSP90-like ATPase" evidence="9">
    <location>
        <begin position="475"/>
        <end position="561"/>
    </location>
</feature>
<keyword evidence="7" id="KW-0175">Coiled coil</keyword>
<keyword evidence="11" id="KW-1185">Reference proteome</keyword>
<dbReference type="Pfam" id="PF02518">
    <property type="entry name" value="HATPase_c"/>
    <property type="match status" value="1"/>
</dbReference>
<evidence type="ECO:0000259" key="9">
    <source>
        <dbReference type="Pfam" id="PF02518"/>
    </source>
</evidence>
<name>A0ABS9ZV97_9SPHI</name>
<dbReference type="InterPro" id="IPR019734">
    <property type="entry name" value="TPR_rpt"/>
</dbReference>
<comment type="caution">
    <text evidence="10">The sequence shown here is derived from an EMBL/GenBank/DDBJ whole genome shotgun (WGS) entry which is preliminary data.</text>
</comment>
<evidence type="ECO:0000313" key="11">
    <source>
        <dbReference type="Proteomes" id="UP001165460"/>
    </source>
</evidence>
<evidence type="ECO:0000256" key="5">
    <source>
        <dbReference type="ARBA" id="ARBA00023012"/>
    </source>
</evidence>
<dbReference type="Gene3D" id="1.25.40.10">
    <property type="entry name" value="Tetratricopeptide repeat domain"/>
    <property type="match status" value="1"/>
</dbReference>
<proteinExistence type="predicted"/>
<dbReference type="InterPro" id="IPR036890">
    <property type="entry name" value="HATPase_C_sf"/>
</dbReference>
<keyword evidence="6" id="KW-0802">TPR repeat</keyword>
<keyword evidence="8" id="KW-0812">Transmembrane</keyword>
<dbReference type="EC" id="2.7.13.3" evidence="2"/>
<comment type="catalytic activity">
    <reaction evidence="1">
        <text>ATP + protein L-histidine = ADP + protein N-phospho-L-histidine.</text>
        <dbReference type="EC" id="2.7.13.3"/>
    </reaction>
</comment>
<dbReference type="Gene3D" id="3.30.565.10">
    <property type="entry name" value="Histidine kinase-like ATPase, C-terminal domain"/>
    <property type="match status" value="1"/>
</dbReference>
<keyword evidence="8" id="KW-0472">Membrane</keyword>
<evidence type="ECO:0000313" key="10">
    <source>
        <dbReference type="EMBL" id="MCJ0742224.1"/>
    </source>
</evidence>
<dbReference type="SMART" id="SM00028">
    <property type="entry name" value="TPR"/>
    <property type="match status" value="2"/>
</dbReference>
<dbReference type="InterPro" id="IPR003594">
    <property type="entry name" value="HATPase_dom"/>
</dbReference>
<evidence type="ECO:0000256" key="8">
    <source>
        <dbReference type="SAM" id="Phobius"/>
    </source>
</evidence>
<keyword evidence="8" id="KW-1133">Transmembrane helix</keyword>
<reference evidence="10" key="1">
    <citation type="submission" date="2022-03" db="EMBL/GenBank/DDBJ databases">
        <authorList>
            <person name="Woo C.Y."/>
        </authorList>
    </citation>
    <scope>NUCLEOTIDE SEQUENCE</scope>
    <source>
        <strain evidence="10">CYS-01</strain>
    </source>
</reference>
<evidence type="ECO:0000256" key="1">
    <source>
        <dbReference type="ARBA" id="ARBA00000085"/>
    </source>
</evidence>
<sequence>MRRILTYFLFLVGLLLLACSPEKKSPKEKPNLSKPHPLTEKAYLLFDSKKTDSAFKVFNEVKDIYLKKRDSFRIASSLTYMAIIATESGDSFDGQELSIEALNFLNKKNKEHHPFIISNLNNLGVASYDLKKYKESIDFYSQSLPLIKDSSNLHTAKNNIANAYREEGNYAPAIKLYQEILVRNPKDETKAKVLTNLANAQWLQQPNFNPVPSYLIALAIRKRIGNQWGVNSSYSHLSDYYLKTKPDSALYYSRLMYKLALILGNPDNELEALRKLIELDAQKRLIYFKRYRQLDDSLYSIRNAAKNQFALIKYETEKHKSEKVRLEKENIQKKYEIARKTTALWIAILIAVVTVIGGVIFYRKRKQRLAEQAEKSIRENKLKVSKEIHDVVANGLYRMMSDVEYGDEINKEQLVGQMEDLYHKSRDISHAVVAKPDDYLERLTGLISSFSNTERKIVTVGLDESINKISESVKDEIFLVLQELLVNMTKHSQASHVVLRFVLQSKNLEINYRDNGIGIHKNPVEGTGLRNTETRITSLKGVFTFENHESGGLKVKVLIPLS</sequence>
<protein>
    <recommendedName>
        <fullName evidence="2">histidine kinase</fullName>
        <ecNumber evidence="2">2.7.13.3</ecNumber>
    </recommendedName>
</protein>
<dbReference type="PANTHER" id="PTHR24421:SF10">
    <property type="entry name" value="NITRATE_NITRITE SENSOR PROTEIN NARQ"/>
    <property type="match status" value="1"/>
</dbReference>
<dbReference type="PROSITE" id="PS50005">
    <property type="entry name" value="TPR"/>
    <property type="match status" value="1"/>
</dbReference>
<dbReference type="SUPFAM" id="SSF48452">
    <property type="entry name" value="TPR-like"/>
    <property type="match status" value="1"/>
</dbReference>
<evidence type="ECO:0000256" key="7">
    <source>
        <dbReference type="SAM" id="Coils"/>
    </source>
</evidence>
<dbReference type="CDD" id="cd16917">
    <property type="entry name" value="HATPase_UhpB-NarQ-NarX-like"/>
    <property type="match status" value="1"/>
</dbReference>
<organism evidence="10 11">
    <name type="scientific">Pedobacter montanisoli</name>
    <dbReference type="NCBI Taxonomy" id="2923277"/>
    <lineage>
        <taxon>Bacteria</taxon>
        <taxon>Pseudomonadati</taxon>
        <taxon>Bacteroidota</taxon>
        <taxon>Sphingobacteriia</taxon>
        <taxon>Sphingobacteriales</taxon>
        <taxon>Sphingobacteriaceae</taxon>
        <taxon>Pedobacter</taxon>
    </lineage>
</organism>